<dbReference type="PROSITE" id="PS51687">
    <property type="entry name" value="SAM_MT_RNA_M5U"/>
    <property type="match status" value="1"/>
</dbReference>
<reference evidence="6" key="1">
    <citation type="submission" date="2020-08" db="EMBL/GenBank/DDBJ databases">
        <title>Sequencing the genomes of 1000 actinobacteria strains.</title>
        <authorList>
            <person name="Klenk H.-P."/>
        </authorList>
    </citation>
    <scope>NUCLEOTIDE SEQUENCE [LARGE SCALE GENOMIC DNA]</scope>
    <source>
        <strain evidence="6">DSM 27064</strain>
    </source>
</reference>
<feature type="binding site" evidence="4">
    <location>
        <position position="305"/>
    </location>
    <ligand>
        <name>S-adenosyl-L-methionine</name>
        <dbReference type="ChEBI" id="CHEBI:59789"/>
    </ligand>
</feature>
<dbReference type="GO" id="GO:0070475">
    <property type="term" value="P:rRNA base methylation"/>
    <property type="evidence" value="ECO:0007669"/>
    <property type="project" value="TreeGrafter"/>
</dbReference>
<gene>
    <name evidence="6" type="ORF">F5897_000772</name>
</gene>
<dbReference type="Gene3D" id="2.40.50.140">
    <property type="entry name" value="Nucleic acid-binding proteins"/>
    <property type="match status" value="1"/>
</dbReference>
<comment type="caution">
    <text evidence="6">The sequence shown here is derived from an EMBL/GenBank/DDBJ whole genome shotgun (WGS) entry which is preliminary data.</text>
</comment>
<dbReference type="PROSITE" id="PS01231">
    <property type="entry name" value="TRMA_2"/>
    <property type="match status" value="1"/>
</dbReference>
<evidence type="ECO:0000256" key="3">
    <source>
        <dbReference type="ARBA" id="ARBA00022691"/>
    </source>
</evidence>
<dbReference type="InterPro" id="IPR029063">
    <property type="entry name" value="SAM-dependent_MTases_sf"/>
</dbReference>
<feature type="binding site" evidence="4">
    <location>
        <position position="247"/>
    </location>
    <ligand>
        <name>S-adenosyl-L-methionine</name>
        <dbReference type="ChEBI" id="CHEBI:59789"/>
    </ligand>
</feature>
<dbReference type="Pfam" id="PF01938">
    <property type="entry name" value="TRAM"/>
    <property type="match status" value="1"/>
</dbReference>
<evidence type="ECO:0000259" key="5">
    <source>
        <dbReference type="PROSITE" id="PS50926"/>
    </source>
</evidence>
<evidence type="ECO:0000313" key="7">
    <source>
        <dbReference type="Proteomes" id="UP000571183"/>
    </source>
</evidence>
<proteinExistence type="inferred from homology"/>
<dbReference type="AlphaFoldDB" id="A0A840DN43"/>
<sequence>MTNSAAALETGTEITLEVTGIAHGGVAIARHEGRVIFVHDTMPGETVRAELTEVKKNFARAVTTEVLQAAPERVPHIWHAASIDRKPKWRAGGAEFGHIELAAQRELKTRVLTDALQRQGKIAASEMPEFEVLPLAGDDDAGGLGWRTRVRLQVDRETGVVGPYAARSHRVVPVTDLPLAVPELLPLAPLGESMPDVAAVDLIAPNSADARMLLTYHGEAAPVGADDVVYETVFDSEFQVRAGGFWQVHTGAAERLYAEVAGATAALGERLDPSANNLDLYGGVGLLAAAFLDTAGERARIASIEAVESATDLAAENLSEFTGAQALTARTEDYLADLLRGSALTREKLRRATVVADPPRSGLGVKTVAQLLELQPANLIYVACDPVAFARDTQLLQTGGYTLVELRGLDMFPHTHHFETIGLFLRDN</sequence>
<dbReference type="InterPro" id="IPR012340">
    <property type="entry name" value="NA-bd_OB-fold"/>
</dbReference>
<accession>A0A840DN43</accession>
<dbReference type="Pfam" id="PF05958">
    <property type="entry name" value="tRNA_U5-meth_tr"/>
    <property type="match status" value="1"/>
</dbReference>
<evidence type="ECO:0000256" key="1">
    <source>
        <dbReference type="ARBA" id="ARBA00022603"/>
    </source>
</evidence>
<dbReference type="SUPFAM" id="SSF53335">
    <property type="entry name" value="S-adenosyl-L-methionine-dependent methyltransferases"/>
    <property type="match status" value="1"/>
</dbReference>
<evidence type="ECO:0000256" key="2">
    <source>
        <dbReference type="ARBA" id="ARBA00022679"/>
    </source>
</evidence>
<keyword evidence="1 4" id="KW-0489">Methyltransferase</keyword>
<comment type="similarity">
    <text evidence="4">Belongs to the class I-like SAM-binding methyltransferase superfamily. RNA M5U methyltransferase family.</text>
</comment>
<feature type="binding site" evidence="4">
    <location>
        <position position="357"/>
    </location>
    <ligand>
        <name>S-adenosyl-L-methionine</name>
        <dbReference type="ChEBI" id="CHEBI:59789"/>
    </ligand>
</feature>
<dbReference type="InterPro" id="IPR002792">
    <property type="entry name" value="TRAM_dom"/>
</dbReference>
<feature type="binding site" evidence="4">
    <location>
        <position position="281"/>
    </location>
    <ligand>
        <name>S-adenosyl-L-methionine</name>
        <dbReference type="ChEBI" id="CHEBI:59789"/>
    </ligand>
</feature>
<dbReference type="GO" id="GO:0070041">
    <property type="term" value="F:rRNA (uridine-C5-)-methyltransferase activity"/>
    <property type="evidence" value="ECO:0007669"/>
    <property type="project" value="TreeGrafter"/>
</dbReference>
<dbReference type="RefSeq" id="WP_183304533.1">
    <property type="nucleotide sequence ID" value="NZ_JACIFD010000006.1"/>
</dbReference>
<dbReference type="Proteomes" id="UP000571183">
    <property type="component" value="Unassembled WGS sequence"/>
</dbReference>
<feature type="domain" description="TRAM" evidence="5">
    <location>
        <begin position="7"/>
        <end position="65"/>
    </location>
</feature>
<keyword evidence="3 4" id="KW-0949">S-adenosyl-L-methionine</keyword>
<dbReference type="InterPro" id="IPR010280">
    <property type="entry name" value="U5_MeTrfase_fam"/>
</dbReference>
<evidence type="ECO:0000313" key="6">
    <source>
        <dbReference type="EMBL" id="MBB4071468.1"/>
    </source>
</evidence>
<protein>
    <submittedName>
        <fullName evidence="6">tRNA/tmRNA/rRNA uracil-C5-methylase (TrmA/RlmC/RlmD family)</fullName>
    </submittedName>
</protein>
<dbReference type="PROSITE" id="PS50926">
    <property type="entry name" value="TRAM"/>
    <property type="match status" value="1"/>
</dbReference>
<dbReference type="EMBL" id="JACIFD010000006">
    <property type="protein sequence ID" value="MBB4071468.1"/>
    <property type="molecule type" value="Genomic_DNA"/>
</dbReference>
<dbReference type="PANTHER" id="PTHR11061">
    <property type="entry name" value="RNA M5U METHYLTRANSFERASE"/>
    <property type="match status" value="1"/>
</dbReference>
<name>A0A840DN43_9MICO</name>
<organism evidence="6 7">
    <name type="scientific">Canibacter oris</name>
    <dbReference type="NCBI Taxonomy" id="1365628"/>
    <lineage>
        <taxon>Bacteria</taxon>
        <taxon>Bacillati</taxon>
        <taxon>Actinomycetota</taxon>
        <taxon>Actinomycetes</taxon>
        <taxon>Micrococcales</taxon>
        <taxon>Microbacteriaceae</taxon>
        <taxon>Canibacter</taxon>
    </lineage>
</organism>
<dbReference type="SUPFAM" id="SSF50249">
    <property type="entry name" value="Nucleic acid-binding proteins"/>
    <property type="match status" value="1"/>
</dbReference>
<feature type="active site" description="Nucleophile" evidence="4">
    <location>
        <position position="384"/>
    </location>
</feature>
<dbReference type="InterPro" id="IPR030391">
    <property type="entry name" value="MeTrfase_TrmA_CS"/>
</dbReference>
<keyword evidence="2 4" id="KW-0808">Transferase</keyword>
<dbReference type="PANTHER" id="PTHR11061:SF30">
    <property type="entry name" value="TRNA (URACIL(54)-C(5))-METHYLTRANSFERASE"/>
    <property type="match status" value="1"/>
</dbReference>
<evidence type="ECO:0000256" key="4">
    <source>
        <dbReference type="PROSITE-ProRule" id="PRU01024"/>
    </source>
</evidence>
<keyword evidence="7" id="KW-1185">Reference proteome</keyword>
<dbReference type="Gene3D" id="3.40.50.150">
    <property type="entry name" value="Vaccinia Virus protein VP39"/>
    <property type="match status" value="1"/>
</dbReference>